<sequence length="218" mass="24332">MLSRAKKRANKRLTNNLLEGLCFHSDALHLIQSDPDYFGKDAIEVILAACQEDTISTSFSGIEAPHTASCANRVALAEFLDIDQKLVPMPRLLHMIEWDVQNRAELMIIARQTGSCLFGDIASFFRKELQETIQMIKDNPAMVADILAPVIAGGNAMVNHSWCYYHQKQCCIKTAVRHTAGTSCVPFSRRGVNLGLKDVATLYSLAWIDLRLLLQEPD</sequence>
<accession>A0ABP0S751</accession>
<protein>
    <submittedName>
        <fullName evidence="1">Uncharacterized protein</fullName>
    </submittedName>
</protein>
<dbReference type="Proteomes" id="UP001642484">
    <property type="component" value="Unassembled WGS sequence"/>
</dbReference>
<evidence type="ECO:0000313" key="1">
    <source>
        <dbReference type="EMBL" id="CAK9108164.1"/>
    </source>
</evidence>
<name>A0ABP0S751_9DINO</name>
<evidence type="ECO:0000313" key="2">
    <source>
        <dbReference type="Proteomes" id="UP001642484"/>
    </source>
</evidence>
<gene>
    <name evidence="1" type="ORF">CCMP2556_LOCUS50418</name>
</gene>
<feature type="non-terminal residue" evidence="1">
    <location>
        <position position="218"/>
    </location>
</feature>
<proteinExistence type="predicted"/>
<keyword evidence="2" id="KW-1185">Reference proteome</keyword>
<dbReference type="EMBL" id="CAXAMN010027068">
    <property type="protein sequence ID" value="CAK9108164.1"/>
    <property type="molecule type" value="Genomic_DNA"/>
</dbReference>
<reference evidence="1 2" key="1">
    <citation type="submission" date="2024-02" db="EMBL/GenBank/DDBJ databases">
        <authorList>
            <person name="Chen Y."/>
            <person name="Shah S."/>
            <person name="Dougan E. K."/>
            <person name="Thang M."/>
            <person name="Chan C."/>
        </authorList>
    </citation>
    <scope>NUCLEOTIDE SEQUENCE [LARGE SCALE GENOMIC DNA]</scope>
</reference>
<comment type="caution">
    <text evidence="1">The sequence shown here is derived from an EMBL/GenBank/DDBJ whole genome shotgun (WGS) entry which is preliminary data.</text>
</comment>
<organism evidence="1 2">
    <name type="scientific">Durusdinium trenchii</name>
    <dbReference type="NCBI Taxonomy" id="1381693"/>
    <lineage>
        <taxon>Eukaryota</taxon>
        <taxon>Sar</taxon>
        <taxon>Alveolata</taxon>
        <taxon>Dinophyceae</taxon>
        <taxon>Suessiales</taxon>
        <taxon>Symbiodiniaceae</taxon>
        <taxon>Durusdinium</taxon>
    </lineage>
</organism>